<proteinExistence type="predicted"/>
<keyword evidence="2" id="KW-1185">Reference proteome</keyword>
<dbReference type="AlphaFoldDB" id="A0A9N9BHV2"/>
<reference evidence="1" key="1">
    <citation type="submission" date="2021-06" db="EMBL/GenBank/DDBJ databases">
        <authorList>
            <person name="Kallberg Y."/>
            <person name="Tangrot J."/>
            <person name="Rosling A."/>
        </authorList>
    </citation>
    <scope>NUCLEOTIDE SEQUENCE</scope>
    <source>
        <strain evidence="1">IN212</strain>
    </source>
</reference>
<accession>A0A9N9BHV2</accession>
<sequence length="70" mass="8218">MTSVSIVWSSIRECALLVADPELSGFNRDRTKRSRSPDKKKSRDLNLERWREIITKKVPEKKLRPDYSEA</sequence>
<name>A0A9N9BHV2_9GLOM</name>
<protein>
    <submittedName>
        <fullName evidence="1">19586_t:CDS:1</fullName>
    </submittedName>
</protein>
<dbReference type="EMBL" id="CAJVPZ010006079">
    <property type="protein sequence ID" value="CAG8569263.1"/>
    <property type="molecule type" value="Genomic_DNA"/>
</dbReference>
<dbReference type="Proteomes" id="UP000789396">
    <property type="component" value="Unassembled WGS sequence"/>
</dbReference>
<feature type="non-terminal residue" evidence="1">
    <location>
        <position position="70"/>
    </location>
</feature>
<evidence type="ECO:0000313" key="2">
    <source>
        <dbReference type="Proteomes" id="UP000789396"/>
    </source>
</evidence>
<comment type="caution">
    <text evidence="1">The sequence shown here is derived from an EMBL/GenBank/DDBJ whole genome shotgun (WGS) entry which is preliminary data.</text>
</comment>
<evidence type="ECO:0000313" key="1">
    <source>
        <dbReference type="EMBL" id="CAG8569263.1"/>
    </source>
</evidence>
<organism evidence="1 2">
    <name type="scientific">Racocetra fulgida</name>
    <dbReference type="NCBI Taxonomy" id="60492"/>
    <lineage>
        <taxon>Eukaryota</taxon>
        <taxon>Fungi</taxon>
        <taxon>Fungi incertae sedis</taxon>
        <taxon>Mucoromycota</taxon>
        <taxon>Glomeromycotina</taxon>
        <taxon>Glomeromycetes</taxon>
        <taxon>Diversisporales</taxon>
        <taxon>Gigasporaceae</taxon>
        <taxon>Racocetra</taxon>
    </lineage>
</organism>
<gene>
    <name evidence="1" type="ORF">RFULGI_LOCUS5387</name>
</gene>